<comment type="function">
    <text evidence="13">Component of the F(0) channel, it forms part of the peripheral stalk, linking F(1) to F(0).</text>
</comment>
<evidence type="ECO:0000256" key="10">
    <source>
        <dbReference type="ARBA" id="ARBA00023310"/>
    </source>
</evidence>
<evidence type="ECO:0000256" key="9">
    <source>
        <dbReference type="ARBA" id="ARBA00023136"/>
    </source>
</evidence>
<dbReference type="InterPro" id="IPR050059">
    <property type="entry name" value="ATP_synthase_B_chain"/>
</dbReference>
<evidence type="ECO:0000256" key="1">
    <source>
        <dbReference type="ARBA" id="ARBA00005513"/>
    </source>
</evidence>
<evidence type="ECO:0000256" key="5">
    <source>
        <dbReference type="ARBA" id="ARBA00022692"/>
    </source>
</evidence>
<evidence type="ECO:0000256" key="15">
    <source>
        <dbReference type="SAM" id="Coils"/>
    </source>
</evidence>
<evidence type="ECO:0000313" key="17">
    <source>
        <dbReference type="Proteomes" id="UP000199337"/>
    </source>
</evidence>
<keyword evidence="3 13" id="KW-1003">Cell membrane</keyword>
<evidence type="ECO:0000313" key="16">
    <source>
        <dbReference type="EMBL" id="SFH06303.1"/>
    </source>
</evidence>
<keyword evidence="17" id="KW-1185">Reference proteome</keyword>
<evidence type="ECO:0000256" key="13">
    <source>
        <dbReference type="HAMAP-Rule" id="MF_01398"/>
    </source>
</evidence>
<dbReference type="Gene3D" id="6.10.250.1580">
    <property type="match status" value="1"/>
</dbReference>
<keyword evidence="6 13" id="KW-0375">Hydrogen ion transport</keyword>
<evidence type="ECO:0000256" key="6">
    <source>
        <dbReference type="ARBA" id="ARBA00022781"/>
    </source>
</evidence>
<evidence type="ECO:0000256" key="12">
    <source>
        <dbReference type="ARBA" id="ARBA00037847"/>
    </source>
</evidence>
<comment type="similarity">
    <text evidence="1 13 14">Belongs to the ATPase B chain family.</text>
</comment>
<dbReference type="InterPro" id="IPR005864">
    <property type="entry name" value="ATP_synth_F0_bsu_bac"/>
</dbReference>
<keyword evidence="10 13" id="KW-0066">ATP synthesis</keyword>
<reference evidence="17" key="1">
    <citation type="submission" date="2016-10" db="EMBL/GenBank/DDBJ databases">
        <authorList>
            <person name="Varghese N."/>
            <person name="Submissions S."/>
        </authorList>
    </citation>
    <scope>NUCLEOTIDE SEQUENCE [LARGE SCALE GENOMIC DNA]</scope>
    <source>
        <strain evidence="17">DSM 17038</strain>
    </source>
</reference>
<keyword evidence="7 13" id="KW-1133">Transmembrane helix</keyword>
<dbReference type="Proteomes" id="UP000199337">
    <property type="component" value="Unassembled WGS sequence"/>
</dbReference>
<feature type="coiled-coil region" evidence="15">
    <location>
        <begin position="37"/>
        <end position="137"/>
    </location>
</feature>
<evidence type="ECO:0000256" key="4">
    <source>
        <dbReference type="ARBA" id="ARBA00022547"/>
    </source>
</evidence>
<dbReference type="GO" id="GO:0046961">
    <property type="term" value="F:proton-transporting ATPase activity, rotational mechanism"/>
    <property type="evidence" value="ECO:0007669"/>
    <property type="project" value="TreeGrafter"/>
</dbReference>
<accession>A0A1I2WYE4</accession>
<comment type="subunit">
    <text evidence="13">F-type ATPases have 2 components, F(1) - the catalytic core - and F(0) - the membrane proton channel. F(1) has five subunits: alpha(3), beta(3), gamma(1), delta(1), epsilon(1). F(0) has three main subunits: a(1), b(2) and c(10-14). The alpha and beta chains form an alternating ring which encloses part of the gamma chain. F(1) is attached to F(0) by a central stalk formed by the gamma and epsilon chains, while a peripheral stalk is formed by the delta and b chains.</text>
</comment>
<comment type="subcellular location">
    <subcellularLocation>
        <location evidence="13">Cell membrane</location>
        <topology evidence="13">Single-pass membrane protein</topology>
    </subcellularLocation>
    <subcellularLocation>
        <location evidence="12">Endomembrane system</location>
        <topology evidence="12">Single-pass membrane protein</topology>
    </subcellularLocation>
</comment>
<keyword evidence="9 13" id="KW-0472">Membrane</keyword>
<dbReference type="PANTHER" id="PTHR33445:SF1">
    <property type="entry name" value="ATP SYNTHASE SUBUNIT B"/>
    <property type="match status" value="1"/>
</dbReference>
<evidence type="ECO:0000256" key="7">
    <source>
        <dbReference type="ARBA" id="ARBA00022989"/>
    </source>
</evidence>
<comment type="function">
    <text evidence="11 13">F(1)F(0) ATP synthase produces ATP from ADP in the presence of a proton or sodium gradient. F-type ATPases consist of two structural domains, F(1) containing the extramembraneous catalytic core and F(0) containing the membrane proton channel, linked together by a central stalk and a peripheral stalk. During catalysis, ATP synthesis in the catalytic domain of F(1) is coupled via a rotary mechanism of the central stalk subunits to proton translocation.</text>
</comment>
<dbReference type="OrthoDB" id="282095at2"/>
<dbReference type="GO" id="GO:0046933">
    <property type="term" value="F:proton-transporting ATP synthase activity, rotational mechanism"/>
    <property type="evidence" value="ECO:0007669"/>
    <property type="project" value="UniProtKB-UniRule"/>
</dbReference>
<feature type="transmembrane region" description="Helical" evidence="13">
    <location>
        <begin position="14"/>
        <end position="33"/>
    </location>
</feature>
<dbReference type="HAMAP" id="MF_01398">
    <property type="entry name" value="ATP_synth_b_bprime"/>
    <property type="match status" value="1"/>
</dbReference>
<dbReference type="AlphaFoldDB" id="A0A1I2WYE4"/>
<keyword evidence="8 13" id="KW-0406">Ion transport</keyword>
<dbReference type="InterPro" id="IPR028987">
    <property type="entry name" value="ATP_synth_B-like_membr_sf"/>
</dbReference>
<dbReference type="CDD" id="cd06503">
    <property type="entry name" value="ATP-synt_Fo_b"/>
    <property type="match status" value="1"/>
</dbReference>
<sequence>MGAVVQALGLNNTLVAQVFNFIVLLIFLRIVVYPHIVRILEERQNYIEKNVSAAEEERKQAESLRQQYLAEMQKAKDEARDLIQKASKAGEDQAREIIEAAKAEANRVKESALQDINREKEKAVAELRDQVATLSILVAGKVVSEKITADIQRNMIDEFIKEAGDLPC</sequence>
<evidence type="ECO:0000256" key="14">
    <source>
        <dbReference type="RuleBase" id="RU003848"/>
    </source>
</evidence>
<dbReference type="RefSeq" id="WP_092473069.1">
    <property type="nucleotide sequence ID" value="NZ_FOOX01000015.1"/>
</dbReference>
<keyword evidence="4 13" id="KW-0138">CF(0)</keyword>
<dbReference type="GO" id="GO:0005886">
    <property type="term" value="C:plasma membrane"/>
    <property type="evidence" value="ECO:0007669"/>
    <property type="project" value="UniProtKB-SubCell"/>
</dbReference>
<keyword evidence="15" id="KW-0175">Coiled coil</keyword>
<gene>
    <name evidence="13" type="primary">atpF</name>
    <name evidence="16" type="ORF">SAMN05660649_03689</name>
</gene>
<dbReference type="GO" id="GO:0012505">
    <property type="term" value="C:endomembrane system"/>
    <property type="evidence" value="ECO:0007669"/>
    <property type="project" value="UniProtKB-SubCell"/>
</dbReference>
<dbReference type="Pfam" id="PF00430">
    <property type="entry name" value="ATP-synt_B"/>
    <property type="match status" value="1"/>
</dbReference>
<protein>
    <recommendedName>
        <fullName evidence="13">ATP synthase subunit b</fullName>
    </recommendedName>
    <alternativeName>
        <fullName evidence="13">ATP synthase F(0) sector subunit b</fullName>
    </alternativeName>
    <alternativeName>
        <fullName evidence="13">ATPase subunit I</fullName>
    </alternativeName>
    <alternativeName>
        <fullName evidence="13">F-type ATPase subunit b</fullName>
        <shortName evidence="13">F-ATPase subunit b</shortName>
    </alternativeName>
</protein>
<name>A0A1I2WYE4_9FIRM</name>
<organism evidence="16 17">
    <name type="scientific">Desulfotruncus arcticus DSM 17038</name>
    <dbReference type="NCBI Taxonomy" id="1121424"/>
    <lineage>
        <taxon>Bacteria</taxon>
        <taxon>Bacillati</taxon>
        <taxon>Bacillota</taxon>
        <taxon>Clostridia</taxon>
        <taxon>Eubacteriales</taxon>
        <taxon>Desulfallaceae</taxon>
        <taxon>Desulfotruncus</taxon>
    </lineage>
</organism>
<dbReference type="SUPFAM" id="SSF81573">
    <property type="entry name" value="F1F0 ATP synthase subunit B, membrane domain"/>
    <property type="match status" value="1"/>
</dbReference>
<evidence type="ECO:0000256" key="2">
    <source>
        <dbReference type="ARBA" id="ARBA00022448"/>
    </source>
</evidence>
<dbReference type="PANTHER" id="PTHR33445">
    <property type="entry name" value="ATP SYNTHASE SUBUNIT B', CHLOROPLASTIC"/>
    <property type="match status" value="1"/>
</dbReference>
<dbReference type="InterPro" id="IPR002146">
    <property type="entry name" value="ATP_synth_b/b'su_bac/chlpt"/>
</dbReference>
<keyword evidence="5 13" id="KW-0812">Transmembrane</keyword>
<evidence type="ECO:0000256" key="3">
    <source>
        <dbReference type="ARBA" id="ARBA00022475"/>
    </source>
</evidence>
<evidence type="ECO:0000256" key="8">
    <source>
        <dbReference type="ARBA" id="ARBA00023065"/>
    </source>
</evidence>
<dbReference type="GO" id="GO:0045259">
    <property type="term" value="C:proton-transporting ATP synthase complex"/>
    <property type="evidence" value="ECO:0007669"/>
    <property type="project" value="UniProtKB-KW"/>
</dbReference>
<proteinExistence type="inferred from homology"/>
<keyword evidence="2 13" id="KW-0813">Transport</keyword>
<evidence type="ECO:0000256" key="11">
    <source>
        <dbReference type="ARBA" id="ARBA00025198"/>
    </source>
</evidence>
<dbReference type="NCBIfam" id="TIGR01144">
    <property type="entry name" value="ATP_synt_b"/>
    <property type="match status" value="1"/>
</dbReference>
<dbReference type="EMBL" id="FOOX01000015">
    <property type="protein sequence ID" value="SFH06303.1"/>
    <property type="molecule type" value="Genomic_DNA"/>
</dbReference>
<dbReference type="STRING" id="341036.SAMN05660649_03689"/>